<dbReference type="PANTHER" id="PTHR21143">
    <property type="entry name" value="INVERTEBRATE GUSTATORY RECEPTOR"/>
    <property type="match status" value="1"/>
</dbReference>
<feature type="transmembrane region" description="Helical" evidence="8">
    <location>
        <begin position="180"/>
        <end position="206"/>
    </location>
</feature>
<evidence type="ECO:0000256" key="2">
    <source>
        <dbReference type="ARBA" id="ARBA00022475"/>
    </source>
</evidence>
<name>A0A6I8V4P9_DROPS</name>
<feature type="transmembrane region" description="Helical" evidence="8">
    <location>
        <begin position="261"/>
        <end position="283"/>
    </location>
</feature>
<proteinExistence type="inferred from homology"/>
<keyword evidence="2 8" id="KW-1003">Cell membrane</keyword>
<comment type="similarity">
    <text evidence="8">Belongs to the insect chemoreceptor superfamily. Gustatory receptor (GR) family.</text>
</comment>
<feature type="transmembrane region" description="Helical" evidence="8">
    <location>
        <begin position="79"/>
        <end position="103"/>
    </location>
</feature>
<dbReference type="KEGG" id="dpo:4805263"/>
<keyword evidence="7 8" id="KW-0807">Transducer</keyword>
<evidence type="ECO:0000256" key="8">
    <source>
        <dbReference type="RuleBase" id="RU363108"/>
    </source>
</evidence>
<dbReference type="RefSeq" id="XP_002138819.2">
    <property type="nucleotide sequence ID" value="XM_002138783.3"/>
</dbReference>
<feature type="transmembrane region" description="Helical" evidence="8">
    <location>
        <begin position="151"/>
        <end position="168"/>
    </location>
</feature>
<dbReference type="PANTHER" id="PTHR21143:SF131">
    <property type="entry name" value="GUSTATORY AND ODORANT RECEPTOR 63A-RELATED"/>
    <property type="match status" value="1"/>
</dbReference>
<accession>A0A6I8V4P9</accession>
<evidence type="ECO:0000256" key="6">
    <source>
        <dbReference type="ARBA" id="ARBA00023170"/>
    </source>
</evidence>
<sequence>MSIGLLLKTFHSYGLGSGLLPAPLRLDLDLDRIHFSKRSHQRRFYLAYTACLNVLLIVLLPCTFPVFMYDESYMRDKLVLQWTFNLTNVTRIMAMVACGYLTWTKREPLLQLGEGLARHCHRCRQLENGALHPSGYRELQKRIRGLLRQQVFVLNLSIVSGTLLLMRIDTDVRRSNIIMVVVHMLQFIYVSIMMSGLYVICLLLYWQMERVNLALKELCSRLHHEERNALLLSASLARQTLHSLGHLLQLHCEGQRLMRSLFGIFDVTIAFLLLKMFVTNVNLLYHAVQFGNDSIDTTNVTKLWGESLIVTHYWTAVLLMNLVDDLTRQNGLETGEILRQFSDLELVKREFQLELERFSDHLRCHSTAYKCCGLFVFNKQTSLIYFFSALVNVLVLYQFDLKNSVLEIP</sequence>
<organism evidence="9 10">
    <name type="scientific">Drosophila pseudoobscura pseudoobscura</name>
    <name type="common">Fruit fly</name>
    <dbReference type="NCBI Taxonomy" id="46245"/>
    <lineage>
        <taxon>Eukaryota</taxon>
        <taxon>Metazoa</taxon>
        <taxon>Ecdysozoa</taxon>
        <taxon>Arthropoda</taxon>
        <taxon>Hexapoda</taxon>
        <taxon>Insecta</taxon>
        <taxon>Pterygota</taxon>
        <taxon>Neoptera</taxon>
        <taxon>Endopterygota</taxon>
        <taxon>Diptera</taxon>
        <taxon>Brachycera</taxon>
        <taxon>Muscomorpha</taxon>
        <taxon>Ephydroidea</taxon>
        <taxon>Drosophilidae</taxon>
        <taxon>Drosophila</taxon>
        <taxon>Sophophora</taxon>
    </lineage>
</organism>
<keyword evidence="9" id="KW-1185">Reference proteome</keyword>
<dbReference type="InParanoid" id="A0A6I8V4P9"/>
<dbReference type="Pfam" id="PF08395">
    <property type="entry name" value="7tm_7"/>
    <property type="match status" value="1"/>
</dbReference>
<dbReference type="Proteomes" id="UP000001819">
    <property type="component" value="Chromosome 3"/>
</dbReference>
<evidence type="ECO:0000256" key="7">
    <source>
        <dbReference type="ARBA" id="ARBA00023224"/>
    </source>
</evidence>
<comment type="subcellular location">
    <subcellularLocation>
        <location evidence="1 8">Cell membrane</location>
        <topology evidence="1 8">Multi-pass membrane protein</topology>
    </subcellularLocation>
</comment>
<dbReference type="GO" id="GO:0030425">
    <property type="term" value="C:dendrite"/>
    <property type="evidence" value="ECO:0007669"/>
    <property type="project" value="TreeGrafter"/>
</dbReference>
<dbReference type="GO" id="GO:0030424">
    <property type="term" value="C:axon"/>
    <property type="evidence" value="ECO:0007669"/>
    <property type="project" value="TreeGrafter"/>
</dbReference>
<dbReference type="FunCoup" id="A0A6I8V4P9">
    <property type="interactions" value="6"/>
</dbReference>
<feature type="transmembrane region" description="Helical" evidence="8">
    <location>
        <begin position="383"/>
        <end position="399"/>
    </location>
</feature>
<protein>
    <recommendedName>
        <fullName evidence="8">Gustatory receptor</fullName>
    </recommendedName>
</protein>
<keyword evidence="4 8" id="KW-1133">Transmembrane helix</keyword>
<evidence type="ECO:0000256" key="3">
    <source>
        <dbReference type="ARBA" id="ARBA00022692"/>
    </source>
</evidence>
<evidence type="ECO:0000256" key="1">
    <source>
        <dbReference type="ARBA" id="ARBA00004651"/>
    </source>
</evidence>
<dbReference type="GO" id="GO:0005886">
    <property type="term" value="C:plasma membrane"/>
    <property type="evidence" value="ECO:0007669"/>
    <property type="project" value="UniProtKB-SubCell"/>
</dbReference>
<feature type="transmembrane region" description="Helical" evidence="8">
    <location>
        <begin position="303"/>
        <end position="323"/>
    </location>
</feature>
<reference evidence="10" key="2">
    <citation type="submission" date="2025-08" db="UniProtKB">
        <authorList>
            <consortium name="RefSeq"/>
        </authorList>
    </citation>
    <scope>IDENTIFICATION</scope>
    <source>
        <strain evidence="10">MV-25-SWS-2005</strain>
        <tissue evidence="10">Whole body</tissue>
    </source>
</reference>
<evidence type="ECO:0000313" key="9">
    <source>
        <dbReference type="Proteomes" id="UP000001819"/>
    </source>
</evidence>
<keyword evidence="6 8" id="KW-0675">Receptor</keyword>
<dbReference type="AlphaFoldDB" id="A0A6I8V4P9"/>
<dbReference type="InterPro" id="IPR013604">
    <property type="entry name" value="7TM_chemorcpt"/>
</dbReference>
<evidence type="ECO:0000313" key="10">
    <source>
        <dbReference type="RefSeq" id="XP_002138819.2"/>
    </source>
</evidence>
<keyword evidence="3 8" id="KW-0812">Transmembrane</keyword>
<evidence type="ECO:0000256" key="5">
    <source>
        <dbReference type="ARBA" id="ARBA00023136"/>
    </source>
</evidence>
<reference evidence="9" key="1">
    <citation type="submission" date="2024-06" db="UniProtKB">
        <authorList>
            <consortium name="RefSeq"/>
        </authorList>
    </citation>
    <scope>NUCLEOTIDE SEQUENCE [LARGE SCALE GENOMIC DNA]</scope>
    <source>
        <strain evidence="9">MV2-25</strain>
    </source>
</reference>
<feature type="transmembrane region" description="Helical" evidence="8">
    <location>
        <begin position="45"/>
        <end position="67"/>
    </location>
</feature>
<dbReference type="GO" id="GO:0033041">
    <property type="term" value="F:sweet taste receptor activity"/>
    <property type="evidence" value="ECO:0007669"/>
    <property type="project" value="TreeGrafter"/>
</dbReference>
<gene>
    <name evidence="10" type="primary">Gr58a</name>
</gene>
<dbReference type="GO" id="GO:0007165">
    <property type="term" value="P:signal transduction"/>
    <property type="evidence" value="ECO:0007669"/>
    <property type="project" value="UniProtKB-KW"/>
</dbReference>
<evidence type="ECO:0000256" key="4">
    <source>
        <dbReference type="ARBA" id="ARBA00022989"/>
    </source>
</evidence>
<keyword evidence="5 8" id="KW-0472">Membrane</keyword>
<comment type="function">
    <text evidence="8">Gustatory receptor which mediates acceptance or avoidance behavior, depending on its substrates.</text>
</comment>
<dbReference type="GO" id="GO:0043025">
    <property type="term" value="C:neuronal cell body"/>
    <property type="evidence" value="ECO:0007669"/>
    <property type="project" value="TreeGrafter"/>
</dbReference>